<accession>A0ABN1AXH7</accession>
<organism evidence="1 2">
    <name type="scientific">Parasphingorhabdus litoris</name>
    <dbReference type="NCBI Taxonomy" id="394733"/>
    <lineage>
        <taxon>Bacteria</taxon>
        <taxon>Pseudomonadati</taxon>
        <taxon>Pseudomonadota</taxon>
        <taxon>Alphaproteobacteria</taxon>
        <taxon>Sphingomonadales</taxon>
        <taxon>Sphingomonadaceae</taxon>
        <taxon>Parasphingorhabdus</taxon>
    </lineage>
</organism>
<name>A0ABN1AXH7_9SPHN</name>
<comment type="caution">
    <text evidence="1">The sequence shown here is derived from an EMBL/GenBank/DDBJ whole genome shotgun (WGS) entry which is preliminary data.</text>
</comment>
<dbReference type="RefSeq" id="WP_229955617.1">
    <property type="nucleotide sequence ID" value="NZ_BAAAEM010000003.1"/>
</dbReference>
<gene>
    <name evidence="1" type="ORF">GCM10009096_30900</name>
</gene>
<protein>
    <submittedName>
        <fullName evidence="1">Uncharacterized protein</fullName>
    </submittedName>
</protein>
<evidence type="ECO:0000313" key="1">
    <source>
        <dbReference type="EMBL" id="GAA0485955.1"/>
    </source>
</evidence>
<dbReference type="Proteomes" id="UP001500713">
    <property type="component" value="Unassembled WGS sequence"/>
</dbReference>
<reference evidence="1 2" key="1">
    <citation type="journal article" date="2019" name="Int. J. Syst. Evol. Microbiol.">
        <title>The Global Catalogue of Microorganisms (GCM) 10K type strain sequencing project: providing services to taxonomists for standard genome sequencing and annotation.</title>
        <authorList>
            <consortium name="The Broad Institute Genomics Platform"/>
            <consortium name="The Broad Institute Genome Sequencing Center for Infectious Disease"/>
            <person name="Wu L."/>
            <person name="Ma J."/>
        </authorList>
    </citation>
    <scope>NUCLEOTIDE SEQUENCE [LARGE SCALE GENOMIC DNA]</scope>
    <source>
        <strain evidence="1 2">JCM 14162</strain>
    </source>
</reference>
<keyword evidence="2" id="KW-1185">Reference proteome</keyword>
<sequence>MTDQVFDWMAAANKKAKGKRPEYFDDPEDERMLSILMAVVGEVSVLRERMDTVERLLDAKGTISRDDIESYTPDKEAAYERGAMIREYIYRVMRGPHQMVEELQQAEPPVEEVSKELKEI</sequence>
<evidence type="ECO:0000313" key="2">
    <source>
        <dbReference type="Proteomes" id="UP001500713"/>
    </source>
</evidence>
<dbReference type="EMBL" id="BAAAEM010000003">
    <property type="protein sequence ID" value="GAA0485955.1"/>
    <property type="molecule type" value="Genomic_DNA"/>
</dbReference>
<proteinExistence type="predicted"/>